<dbReference type="EMBL" id="CAJNOC010002360">
    <property type="protein sequence ID" value="CAF0928649.1"/>
    <property type="molecule type" value="Genomic_DNA"/>
</dbReference>
<dbReference type="OrthoDB" id="10186979at2759"/>
<proteinExistence type="predicted"/>
<keyword evidence="2" id="KW-1185">Reference proteome</keyword>
<evidence type="ECO:0000313" key="1">
    <source>
        <dbReference type="EMBL" id="CAF0928649.1"/>
    </source>
</evidence>
<sequence length="118" mass="13922">MDNWKFSKCTCDHVIECSYRLKLMNFNKIGINIPKSNKRKRGTQSKTIFALERNPFDVQNVEDQIESDKETFQSKRTNIEAQQMVSNETFPTTSKNLDKLCENMWFKNALEIRILLPK</sequence>
<evidence type="ECO:0000313" key="2">
    <source>
        <dbReference type="Proteomes" id="UP000663879"/>
    </source>
</evidence>
<gene>
    <name evidence="1" type="ORF">OXX778_LOCUS12783</name>
</gene>
<comment type="caution">
    <text evidence="1">The sequence shown here is derived from an EMBL/GenBank/DDBJ whole genome shotgun (WGS) entry which is preliminary data.</text>
</comment>
<name>A0A814BK84_9BILA</name>
<accession>A0A814BK84</accession>
<reference evidence="1" key="1">
    <citation type="submission" date="2021-02" db="EMBL/GenBank/DDBJ databases">
        <authorList>
            <person name="Nowell W R."/>
        </authorList>
    </citation>
    <scope>NUCLEOTIDE SEQUENCE</scope>
    <source>
        <strain evidence="1">Ploen Becks lab</strain>
    </source>
</reference>
<protein>
    <submittedName>
        <fullName evidence="1">Uncharacterized protein</fullName>
    </submittedName>
</protein>
<organism evidence="1 2">
    <name type="scientific">Brachionus calyciflorus</name>
    <dbReference type="NCBI Taxonomy" id="104777"/>
    <lineage>
        <taxon>Eukaryota</taxon>
        <taxon>Metazoa</taxon>
        <taxon>Spiralia</taxon>
        <taxon>Gnathifera</taxon>
        <taxon>Rotifera</taxon>
        <taxon>Eurotatoria</taxon>
        <taxon>Monogononta</taxon>
        <taxon>Pseudotrocha</taxon>
        <taxon>Ploima</taxon>
        <taxon>Brachionidae</taxon>
        <taxon>Brachionus</taxon>
    </lineage>
</organism>
<dbReference type="Proteomes" id="UP000663879">
    <property type="component" value="Unassembled WGS sequence"/>
</dbReference>
<dbReference type="AlphaFoldDB" id="A0A814BK84"/>